<evidence type="ECO:0000313" key="2">
    <source>
        <dbReference type="EMBL" id="MFC4556848.1"/>
    </source>
</evidence>
<sequence>MDHIKVLLMKFAAITITLFAIFGVFYEADFGELFLISLLVTGISYVLGDMFILRKYGNVTATISDFPLAFLSIWILGGMFFGNELPIITLSLLSAFFITCCEPFVHGYVANHFSVERHDLRGQNQLQTEFGEEMDATTLRDKAHDEEKNKEE</sequence>
<feature type="transmembrane region" description="Helical" evidence="1">
    <location>
        <begin position="32"/>
        <end position="52"/>
    </location>
</feature>
<dbReference type="EMBL" id="JBHSFU010000003">
    <property type="protein sequence ID" value="MFC4556848.1"/>
    <property type="molecule type" value="Genomic_DNA"/>
</dbReference>
<evidence type="ECO:0000256" key="1">
    <source>
        <dbReference type="SAM" id="Phobius"/>
    </source>
</evidence>
<comment type="caution">
    <text evidence="2">The sequence shown here is derived from an EMBL/GenBank/DDBJ whole genome shotgun (WGS) entry which is preliminary data.</text>
</comment>
<proteinExistence type="predicted"/>
<protein>
    <submittedName>
        <fullName evidence="2">YndM family protein</fullName>
    </submittedName>
</protein>
<dbReference type="RefSeq" id="WP_390292784.1">
    <property type="nucleotide sequence ID" value="NZ_JBHSFU010000003.1"/>
</dbReference>
<dbReference type="Proteomes" id="UP001595989">
    <property type="component" value="Unassembled WGS sequence"/>
</dbReference>
<reference evidence="3" key="1">
    <citation type="journal article" date="2019" name="Int. J. Syst. Evol. Microbiol.">
        <title>The Global Catalogue of Microorganisms (GCM) 10K type strain sequencing project: providing services to taxonomists for standard genome sequencing and annotation.</title>
        <authorList>
            <consortium name="The Broad Institute Genomics Platform"/>
            <consortium name="The Broad Institute Genome Sequencing Center for Infectious Disease"/>
            <person name="Wu L."/>
            <person name="Ma J."/>
        </authorList>
    </citation>
    <scope>NUCLEOTIDE SEQUENCE [LARGE SCALE GENOMIC DNA]</scope>
    <source>
        <strain evidence="3">CGMCC 4.7426</strain>
    </source>
</reference>
<keyword evidence="1" id="KW-0812">Transmembrane</keyword>
<keyword evidence="3" id="KW-1185">Reference proteome</keyword>
<feature type="transmembrane region" description="Helical" evidence="1">
    <location>
        <begin position="7"/>
        <end position="26"/>
    </location>
</feature>
<dbReference type="Pfam" id="PF10710">
    <property type="entry name" value="DUF2512"/>
    <property type="match status" value="1"/>
</dbReference>
<dbReference type="InterPro" id="IPR019649">
    <property type="entry name" value="DUF2512"/>
</dbReference>
<organism evidence="2 3">
    <name type="scientific">Virgibacillus kekensis</name>
    <dbReference type="NCBI Taxonomy" id="202261"/>
    <lineage>
        <taxon>Bacteria</taxon>
        <taxon>Bacillati</taxon>
        <taxon>Bacillota</taxon>
        <taxon>Bacilli</taxon>
        <taxon>Bacillales</taxon>
        <taxon>Bacillaceae</taxon>
        <taxon>Virgibacillus</taxon>
    </lineage>
</organism>
<keyword evidence="1" id="KW-0472">Membrane</keyword>
<keyword evidence="1" id="KW-1133">Transmembrane helix</keyword>
<evidence type="ECO:0000313" key="3">
    <source>
        <dbReference type="Proteomes" id="UP001595989"/>
    </source>
</evidence>
<gene>
    <name evidence="2" type="ORF">ACFO3D_01340</name>
</gene>
<accession>A0ABV9DEV9</accession>
<feature type="transmembrane region" description="Helical" evidence="1">
    <location>
        <begin position="59"/>
        <end position="81"/>
    </location>
</feature>
<name>A0ABV9DEV9_9BACI</name>